<keyword evidence="4" id="KW-1185">Reference proteome</keyword>
<comment type="caution">
    <text evidence="3">The sequence shown here is derived from an EMBL/GenBank/DDBJ whole genome shotgun (WGS) entry which is preliminary data.</text>
</comment>
<dbReference type="AlphaFoldDB" id="A0A9W7E0B8"/>
<dbReference type="GO" id="GO:0006457">
    <property type="term" value="P:protein folding"/>
    <property type="evidence" value="ECO:0007669"/>
    <property type="project" value="TreeGrafter"/>
</dbReference>
<evidence type="ECO:0000313" key="3">
    <source>
        <dbReference type="EMBL" id="GMH61263.1"/>
    </source>
</evidence>
<dbReference type="InterPro" id="IPR008978">
    <property type="entry name" value="HSP20-like_chaperone"/>
</dbReference>
<evidence type="ECO:0000313" key="4">
    <source>
        <dbReference type="Proteomes" id="UP001165122"/>
    </source>
</evidence>
<protein>
    <recommendedName>
        <fullName evidence="2">CS domain-containing protein</fullName>
    </recommendedName>
</protein>
<dbReference type="GO" id="GO:0005737">
    <property type="term" value="C:cytoplasm"/>
    <property type="evidence" value="ECO:0007669"/>
    <property type="project" value="TreeGrafter"/>
</dbReference>
<dbReference type="GO" id="GO:0051082">
    <property type="term" value="F:unfolded protein binding"/>
    <property type="evidence" value="ECO:0007669"/>
    <property type="project" value="TreeGrafter"/>
</dbReference>
<dbReference type="PANTHER" id="PTHR12356">
    <property type="entry name" value="NUCLEAR MOVEMENT PROTEIN NUDC"/>
    <property type="match status" value="1"/>
</dbReference>
<dbReference type="InterPro" id="IPR037898">
    <property type="entry name" value="NudC_fam"/>
</dbReference>
<dbReference type="PANTHER" id="PTHR12356:SF18">
    <property type="entry name" value="NUDC DOMAIN-CONTAINING PROTEIN 2"/>
    <property type="match status" value="1"/>
</dbReference>
<reference evidence="4" key="1">
    <citation type="journal article" date="2023" name="Commun. Biol.">
        <title>Genome analysis of Parmales, the sister group of diatoms, reveals the evolutionary specialization of diatoms from phago-mixotrophs to photoautotrophs.</title>
        <authorList>
            <person name="Ban H."/>
            <person name="Sato S."/>
            <person name="Yoshikawa S."/>
            <person name="Yamada K."/>
            <person name="Nakamura Y."/>
            <person name="Ichinomiya M."/>
            <person name="Sato N."/>
            <person name="Blanc-Mathieu R."/>
            <person name="Endo H."/>
            <person name="Kuwata A."/>
            <person name="Ogata H."/>
        </authorList>
    </citation>
    <scope>NUCLEOTIDE SEQUENCE [LARGE SCALE GENOMIC DNA]</scope>
    <source>
        <strain evidence="4">NIES 3700</strain>
    </source>
</reference>
<name>A0A9W7E0B8_9STRA</name>
<dbReference type="Gene3D" id="2.60.40.790">
    <property type="match status" value="1"/>
</dbReference>
<dbReference type="SUPFAM" id="SSF49764">
    <property type="entry name" value="HSP20-like chaperones"/>
    <property type="match status" value="1"/>
</dbReference>
<dbReference type="Proteomes" id="UP001165122">
    <property type="component" value="Unassembled WGS sequence"/>
</dbReference>
<dbReference type="OrthoDB" id="515366at2759"/>
<dbReference type="Pfam" id="PF04969">
    <property type="entry name" value="CS"/>
    <property type="match status" value="1"/>
</dbReference>
<dbReference type="CDD" id="cd06467">
    <property type="entry name" value="p23_NUDC_like"/>
    <property type="match status" value="1"/>
</dbReference>
<evidence type="ECO:0000259" key="2">
    <source>
        <dbReference type="PROSITE" id="PS51203"/>
    </source>
</evidence>
<dbReference type="PROSITE" id="PS51203">
    <property type="entry name" value="CS"/>
    <property type="match status" value="1"/>
</dbReference>
<feature type="region of interest" description="Disordered" evidence="1">
    <location>
        <begin position="1"/>
        <end position="57"/>
    </location>
</feature>
<accession>A0A9W7E0B8</accession>
<feature type="domain" description="CS" evidence="2">
    <location>
        <begin position="100"/>
        <end position="188"/>
    </location>
</feature>
<dbReference type="EMBL" id="BRXW01000506">
    <property type="protein sequence ID" value="GMH61263.1"/>
    <property type="molecule type" value="Genomic_DNA"/>
</dbReference>
<gene>
    <name evidence="3" type="ORF">TrLO_g243</name>
</gene>
<feature type="compositionally biased region" description="Polar residues" evidence="1">
    <location>
        <begin position="41"/>
        <end position="57"/>
    </location>
</feature>
<proteinExistence type="predicted"/>
<sequence>MSSFNYSKWDNLDSDDSCDDSPPSLTILNTSKPSVSVPKPFTSQDQTTELKNTNTSHLDQPAQTLQAALEQPMTNETFKDMPMKMTEKGSEPGLYKFTHEGRTVYEWKQNLETLEIYIPSPPVPPSQITVTITVSHLTVGIKDYSQAYIDEPTYGKVDLGDSCWLVDDGRIEITLAKVRKGELWPSPLISKLGVSELDAKAKEEVRKSLMLERFGEENPGFDFRGAEFNGNVPDAREFMGGVGYS</sequence>
<organism evidence="3 4">
    <name type="scientific">Triparma laevis f. longispina</name>
    <dbReference type="NCBI Taxonomy" id="1714387"/>
    <lineage>
        <taxon>Eukaryota</taxon>
        <taxon>Sar</taxon>
        <taxon>Stramenopiles</taxon>
        <taxon>Ochrophyta</taxon>
        <taxon>Bolidophyceae</taxon>
        <taxon>Parmales</taxon>
        <taxon>Triparmaceae</taxon>
        <taxon>Triparma</taxon>
    </lineage>
</organism>
<evidence type="ECO:0000256" key="1">
    <source>
        <dbReference type="SAM" id="MobiDB-lite"/>
    </source>
</evidence>
<dbReference type="InterPro" id="IPR007052">
    <property type="entry name" value="CS_dom"/>
</dbReference>